<name>A0AAV9VPP5_9PEZI</name>
<keyword evidence="3" id="KW-1185">Reference proteome</keyword>
<evidence type="ECO:0000313" key="2">
    <source>
        <dbReference type="EMBL" id="KAK6361775.1"/>
    </source>
</evidence>
<accession>A0AAV9VPP5</accession>
<protein>
    <submittedName>
        <fullName evidence="2">Uncharacterized protein</fullName>
    </submittedName>
</protein>
<sequence length="163" mass="17358">MVEGAPGKHHKRKPYDINDPGTSSSQVPITPVGYGYGYTSSVDLAPQPTSKAWSSYASAVVPPCPDWVLCRTCTGGYYCPSTDVIASPTESLVVVPTCASWKECPECRGGYKCWKSKSTPAEAAPTSLTIVPTCYPWNYCDNCVGGYSCPSDQVLTTAPITGQ</sequence>
<reference evidence="2 3" key="1">
    <citation type="submission" date="2019-10" db="EMBL/GenBank/DDBJ databases">
        <authorList>
            <person name="Palmer J.M."/>
        </authorList>
    </citation>
    <scope>NUCLEOTIDE SEQUENCE [LARGE SCALE GENOMIC DNA]</scope>
    <source>
        <strain evidence="2 3">TWF730</strain>
    </source>
</reference>
<feature type="region of interest" description="Disordered" evidence="1">
    <location>
        <begin position="1"/>
        <end position="26"/>
    </location>
</feature>
<dbReference type="AlphaFoldDB" id="A0AAV9VPP5"/>
<gene>
    <name evidence="2" type="ORF">TWF730_005491</name>
</gene>
<evidence type="ECO:0000256" key="1">
    <source>
        <dbReference type="SAM" id="MobiDB-lite"/>
    </source>
</evidence>
<evidence type="ECO:0000313" key="3">
    <source>
        <dbReference type="Proteomes" id="UP001373714"/>
    </source>
</evidence>
<comment type="caution">
    <text evidence="2">The sequence shown here is derived from an EMBL/GenBank/DDBJ whole genome shotgun (WGS) entry which is preliminary data.</text>
</comment>
<dbReference type="Proteomes" id="UP001373714">
    <property type="component" value="Unassembled WGS sequence"/>
</dbReference>
<organism evidence="2 3">
    <name type="scientific">Orbilia blumenaviensis</name>
    <dbReference type="NCBI Taxonomy" id="1796055"/>
    <lineage>
        <taxon>Eukaryota</taxon>
        <taxon>Fungi</taxon>
        <taxon>Dikarya</taxon>
        <taxon>Ascomycota</taxon>
        <taxon>Pezizomycotina</taxon>
        <taxon>Orbiliomycetes</taxon>
        <taxon>Orbiliales</taxon>
        <taxon>Orbiliaceae</taxon>
        <taxon>Orbilia</taxon>
    </lineage>
</organism>
<dbReference type="EMBL" id="JAVHNS010000002">
    <property type="protein sequence ID" value="KAK6361775.1"/>
    <property type="molecule type" value="Genomic_DNA"/>
</dbReference>
<proteinExistence type="predicted"/>